<dbReference type="Proteomes" id="UP001152872">
    <property type="component" value="Unassembled WGS sequence"/>
</dbReference>
<dbReference type="PANTHER" id="PTHR34504">
    <property type="entry name" value="ANTITOXIN HICB"/>
    <property type="match status" value="1"/>
</dbReference>
<dbReference type="PANTHER" id="PTHR34504:SF2">
    <property type="entry name" value="UPF0150 PROTEIN SSL0259"/>
    <property type="match status" value="1"/>
</dbReference>
<organism evidence="1 2">
    <name type="scientific">Pseudanabaena catenata USMAC16</name>
    <dbReference type="NCBI Taxonomy" id="1855837"/>
    <lineage>
        <taxon>Bacteria</taxon>
        <taxon>Bacillati</taxon>
        <taxon>Cyanobacteriota</taxon>
        <taxon>Cyanophyceae</taxon>
        <taxon>Pseudanabaenales</taxon>
        <taxon>Pseudanabaenaceae</taxon>
        <taxon>Pseudanabaena</taxon>
    </lineage>
</organism>
<keyword evidence="2" id="KW-1185">Reference proteome</keyword>
<dbReference type="InterPro" id="IPR051404">
    <property type="entry name" value="TA_system_antitoxin"/>
</dbReference>
<dbReference type="Pfam" id="PF21748">
    <property type="entry name" value="UPF0150"/>
    <property type="match status" value="1"/>
</dbReference>
<dbReference type="SUPFAM" id="SSF143100">
    <property type="entry name" value="TTHA1013/TTHA0281-like"/>
    <property type="match status" value="1"/>
</dbReference>
<evidence type="ECO:0000313" key="2">
    <source>
        <dbReference type="Proteomes" id="UP001152872"/>
    </source>
</evidence>
<dbReference type="InterPro" id="IPR049389">
    <property type="entry name" value="TTHA0281-like"/>
</dbReference>
<dbReference type="Gene3D" id="3.30.160.250">
    <property type="match status" value="1"/>
</dbReference>
<proteinExistence type="predicted"/>
<dbReference type="EMBL" id="VBTY01000104">
    <property type="protein sequence ID" value="MDG3495476.1"/>
    <property type="molecule type" value="Genomic_DNA"/>
</dbReference>
<protein>
    <submittedName>
        <fullName evidence="1">Type II toxin-antitoxin system HicB family antitoxin</fullName>
    </submittedName>
</protein>
<dbReference type="InterPro" id="IPR035069">
    <property type="entry name" value="TTHA1013/TTHA0281-like"/>
</dbReference>
<name>A0A9X4MD72_9CYAN</name>
<dbReference type="RefSeq" id="WP_009627603.1">
    <property type="nucleotide sequence ID" value="NZ_VBTY01000104.1"/>
</dbReference>
<sequence>MKYPIVIYPCEEGGFVAEIPALKGCLAQGETLEETLQELITVRTLWLETAQKHGQKLPDEGKAIAKVKALSTITV</sequence>
<comment type="caution">
    <text evidence="1">The sequence shown here is derived from an EMBL/GenBank/DDBJ whole genome shotgun (WGS) entry which is preliminary data.</text>
</comment>
<reference evidence="1" key="1">
    <citation type="submission" date="2019-05" db="EMBL/GenBank/DDBJ databases">
        <title>Whole genome sequencing of Pseudanabaena catenata USMAC16.</title>
        <authorList>
            <person name="Khan Z."/>
            <person name="Omar W.M."/>
            <person name="Convey P."/>
            <person name="Merican F."/>
            <person name="Najimudin N."/>
        </authorList>
    </citation>
    <scope>NUCLEOTIDE SEQUENCE</scope>
    <source>
        <strain evidence="1">USMAC16</strain>
    </source>
</reference>
<evidence type="ECO:0000313" key="1">
    <source>
        <dbReference type="EMBL" id="MDG3495476.1"/>
    </source>
</evidence>
<accession>A0A9X4MD72</accession>
<dbReference type="AlphaFoldDB" id="A0A9X4MD72"/>
<gene>
    <name evidence="1" type="ORF">FEV09_13025</name>
</gene>